<sequence length="257" mass="29380">MGNSVILPVLVAVVLPLLWDEGRAYVNATHVPNLDTQFTIVNAYSSSLDPSSFYNYVRICPNEVYSSWNFVLLFVGRIRNRVMTAWKIVHEFARTIIEELHSKAFLTPAASTWANAVQEFRRQWDYPAAMRALDGRHVASITTIVGCCGFHELLHEDRKVLDGDFPAQLISAQLERKEIIHRKCCTHMEWSHVGNFWYMVHIYTHGLDQCGTTLHEDTQLWTSHCAKKSTKGTLIGRLRIKEVEASCVFCICIYVCT</sequence>
<proteinExistence type="predicted"/>
<dbReference type="AlphaFoldDB" id="A0A0N4Y247"/>
<dbReference type="Proteomes" id="UP000271162">
    <property type="component" value="Unassembled WGS sequence"/>
</dbReference>
<evidence type="ECO:0000313" key="3">
    <source>
        <dbReference type="Proteomes" id="UP000271162"/>
    </source>
</evidence>
<feature type="signal peptide" evidence="1">
    <location>
        <begin position="1"/>
        <end position="24"/>
    </location>
</feature>
<accession>A0A0N4Y247</accession>
<evidence type="ECO:0000256" key="1">
    <source>
        <dbReference type="SAM" id="SignalP"/>
    </source>
</evidence>
<keyword evidence="1" id="KW-0732">Signal</keyword>
<dbReference type="WBParaSite" id="NBR_0000975001-mRNA-1">
    <property type="protein sequence ID" value="NBR_0000975001-mRNA-1"/>
    <property type="gene ID" value="NBR_0000975001"/>
</dbReference>
<reference evidence="2 3" key="2">
    <citation type="submission" date="2018-11" db="EMBL/GenBank/DDBJ databases">
        <authorList>
            <consortium name="Pathogen Informatics"/>
        </authorList>
    </citation>
    <scope>NUCLEOTIDE SEQUENCE [LARGE SCALE GENOMIC DNA]</scope>
</reference>
<organism evidence="4">
    <name type="scientific">Nippostrongylus brasiliensis</name>
    <name type="common">Rat hookworm</name>
    <dbReference type="NCBI Taxonomy" id="27835"/>
    <lineage>
        <taxon>Eukaryota</taxon>
        <taxon>Metazoa</taxon>
        <taxon>Ecdysozoa</taxon>
        <taxon>Nematoda</taxon>
        <taxon>Chromadorea</taxon>
        <taxon>Rhabditida</taxon>
        <taxon>Rhabditina</taxon>
        <taxon>Rhabditomorpha</taxon>
        <taxon>Strongyloidea</taxon>
        <taxon>Heligmosomidae</taxon>
        <taxon>Nippostrongylus</taxon>
    </lineage>
</organism>
<gene>
    <name evidence="2" type="ORF">NBR_LOCUS9751</name>
</gene>
<name>A0A0N4Y247_NIPBR</name>
<dbReference type="EMBL" id="UYSL01020189">
    <property type="protein sequence ID" value="VDL73340.1"/>
    <property type="molecule type" value="Genomic_DNA"/>
</dbReference>
<evidence type="ECO:0000313" key="4">
    <source>
        <dbReference type="WBParaSite" id="NBR_0000975001-mRNA-1"/>
    </source>
</evidence>
<protein>
    <submittedName>
        <fullName evidence="2 4">Uncharacterized protein</fullName>
    </submittedName>
</protein>
<feature type="chain" id="PRO_5043125253" evidence="1">
    <location>
        <begin position="25"/>
        <end position="257"/>
    </location>
</feature>
<evidence type="ECO:0000313" key="2">
    <source>
        <dbReference type="EMBL" id="VDL73340.1"/>
    </source>
</evidence>
<reference evidence="4" key="1">
    <citation type="submission" date="2017-02" db="UniProtKB">
        <authorList>
            <consortium name="WormBaseParasite"/>
        </authorList>
    </citation>
    <scope>IDENTIFICATION</scope>
</reference>
<keyword evidence="3" id="KW-1185">Reference proteome</keyword>